<name>A0A1F6C5D0_HANXR</name>
<comment type="similarity">
    <text evidence="1">Belongs to the universal stress protein A family.</text>
</comment>
<dbReference type="InterPro" id="IPR006016">
    <property type="entry name" value="UspA"/>
</dbReference>
<dbReference type="PANTHER" id="PTHR46268">
    <property type="entry name" value="STRESS RESPONSE PROTEIN NHAX"/>
    <property type="match status" value="1"/>
</dbReference>
<dbReference type="PRINTS" id="PR01438">
    <property type="entry name" value="UNVRSLSTRESS"/>
</dbReference>
<evidence type="ECO:0000259" key="2">
    <source>
        <dbReference type="Pfam" id="PF00582"/>
    </source>
</evidence>
<dbReference type="InterPro" id="IPR006015">
    <property type="entry name" value="Universal_stress_UspA"/>
</dbReference>
<dbReference type="PANTHER" id="PTHR46268:SF22">
    <property type="entry name" value="SENSOR PROTEIN KDPD-RELATED"/>
    <property type="match status" value="1"/>
</dbReference>
<reference evidence="3 4" key="1">
    <citation type="journal article" date="2016" name="Nat. Commun.">
        <title>Thousands of microbial genomes shed light on interconnected biogeochemical processes in an aquifer system.</title>
        <authorList>
            <person name="Anantharaman K."/>
            <person name="Brown C.T."/>
            <person name="Hug L.A."/>
            <person name="Sharon I."/>
            <person name="Castelle C.J."/>
            <person name="Probst A.J."/>
            <person name="Thomas B.C."/>
            <person name="Singh A."/>
            <person name="Wilkins M.J."/>
            <person name="Karaoz U."/>
            <person name="Brodie E.L."/>
            <person name="Williams K.H."/>
            <person name="Hubbard S.S."/>
            <person name="Banfield J.F."/>
        </authorList>
    </citation>
    <scope>NUCLEOTIDE SEQUENCE [LARGE SCALE GENOMIC DNA]</scope>
    <source>
        <strain evidence="4">RIFCSPLOWO2_12_FULL_64_10</strain>
    </source>
</reference>
<dbReference type="InterPro" id="IPR014729">
    <property type="entry name" value="Rossmann-like_a/b/a_fold"/>
</dbReference>
<dbReference type="SUPFAM" id="SSF52402">
    <property type="entry name" value="Adenine nucleotide alpha hydrolases-like"/>
    <property type="match status" value="1"/>
</dbReference>
<evidence type="ECO:0000256" key="1">
    <source>
        <dbReference type="ARBA" id="ARBA00008791"/>
    </source>
</evidence>
<proteinExistence type="inferred from homology"/>
<dbReference type="AlphaFoldDB" id="A0A1F6C5D0"/>
<feature type="domain" description="UspA" evidence="2">
    <location>
        <begin position="5"/>
        <end position="146"/>
    </location>
</feature>
<dbReference type="EMBL" id="MFKF01000418">
    <property type="protein sequence ID" value="OGG44067.1"/>
    <property type="molecule type" value="Genomic_DNA"/>
</dbReference>
<evidence type="ECO:0000313" key="4">
    <source>
        <dbReference type="Proteomes" id="UP000178606"/>
    </source>
</evidence>
<accession>A0A1F6C5D0</accession>
<protein>
    <recommendedName>
        <fullName evidence="2">UspA domain-containing protein</fullName>
    </recommendedName>
</protein>
<dbReference type="Pfam" id="PF00582">
    <property type="entry name" value="Usp"/>
    <property type="match status" value="1"/>
</dbReference>
<dbReference type="CDD" id="cd00293">
    <property type="entry name" value="USP-like"/>
    <property type="match status" value="1"/>
</dbReference>
<sequence>MFLLERILCPVDFSDLSRKGLVYAASFAARYRARLYVLHVMDFSLLYGYSLESLGESANRVEADMEEVSRGKMQAFVTEGVRGVCEVEREIRKGKPFVEIIRFARERDVDLIVLSTHGHGGLAHGLIGSTAERVVRKAPCPVLTVRAVEHEFVTA</sequence>
<organism evidence="3 4">
    <name type="scientific">Handelsmanbacteria sp. (strain RIFCSPLOWO2_12_FULL_64_10)</name>
    <dbReference type="NCBI Taxonomy" id="1817868"/>
    <lineage>
        <taxon>Bacteria</taxon>
        <taxon>Candidatus Handelsmaniibacteriota</taxon>
    </lineage>
</organism>
<comment type="caution">
    <text evidence="3">The sequence shown here is derived from an EMBL/GenBank/DDBJ whole genome shotgun (WGS) entry which is preliminary data.</text>
</comment>
<gene>
    <name evidence="3" type="ORF">A3F84_27985</name>
</gene>
<evidence type="ECO:0000313" key="3">
    <source>
        <dbReference type="EMBL" id="OGG44067.1"/>
    </source>
</evidence>
<dbReference type="Proteomes" id="UP000178606">
    <property type="component" value="Unassembled WGS sequence"/>
</dbReference>
<dbReference type="Gene3D" id="3.40.50.620">
    <property type="entry name" value="HUPs"/>
    <property type="match status" value="1"/>
</dbReference>